<sequence length="55" mass="6213">MNEPRTPPNNVNETHQSSANIVVVDHVKADDFCTSLWSNVKEPEGWATHVKVNRI</sequence>
<dbReference type="Proteomes" id="UP000789396">
    <property type="component" value="Unassembled WGS sequence"/>
</dbReference>
<evidence type="ECO:0000313" key="2">
    <source>
        <dbReference type="Proteomes" id="UP000789396"/>
    </source>
</evidence>
<accession>A0A9N9CE48</accession>
<evidence type="ECO:0000313" key="1">
    <source>
        <dbReference type="EMBL" id="CAG8597187.1"/>
    </source>
</evidence>
<protein>
    <submittedName>
        <fullName evidence="1">2995_t:CDS:1</fullName>
    </submittedName>
</protein>
<gene>
    <name evidence="1" type="ORF">RFULGI_LOCUS6461</name>
</gene>
<comment type="caution">
    <text evidence="1">The sequence shown here is derived from an EMBL/GenBank/DDBJ whole genome shotgun (WGS) entry which is preliminary data.</text>
</comment>
<dbReference type="AlphaFoldDB" id="A0A9N9CE48"/>
<organism evidence="1 2">
    <name type="scientific">Racocetra fulgida</name>
    <dbReference type="NCBI Taxonomy" id="60492"/>
    <lineage>
        <taxon>Eukaryota</taxon>
        <taxon>Fungi</taxon>
        <taxon>Fungi incertae sedis</taxon>
        <taxon>Mucoromycota</taxon>
        <taxon>Glomeromycotina</taxon>
        <taxon>Glomeromycetes</taxon>
        <taxon>Diversisporales</taxon>
        <taxon>Gigasporaceae</taxon>
        <taxon>Racocetra</taxon>
    </lineage>
</organism>
<name>A0A9N9CE48_9GLOM</name>
<dbReference type="EMBL" id="CAJVPZ010008362">
    <property type="protein sequence ID" value="CAG8597187.1"/>
    <property type="molecule type" value="Genomic_DNA"/>
</dbReference>
<reference evidence="1" key="1">
    <citation type="submission" date="2021-06" db="EMBL/GenBank/DDBJ databases">
        <authorList>
            <person name="Kallberg Y."/>
            <person name="Tangrot J."/>
            <person name="Rosling A."/>
        </authorList>
    </citation>
    <scope>NUCLEOTIDE SEQUENCE</scope>
    <source>
        <strain evidence="1">IN212</strain>
    </source>
</reference>
<dbReference type="OrthoDB" id="2372055at2759"/>
<proteinExistence type="predicted"/>
<keyword evidence="2" id="KW-1185">Reference proteome</keyword>